<evidence type="ECO:0000313" key="2">
    <source>
        <dbReference type="Proteomes" id="UP001222027"/>
    </source>
</evidence>
<sequence>MQLASPTPTLSWHDFSVTRTLYGGDAVGFSDAHPLLAQFLRHEDSVWRRCSWLLRRPPSPGTISPSRGLCMAAMQLASPTPTLSWHNFSVTRTLYGRDVVGFSDAHPLLAQFLHHEDYVWRRCSWLLRRPPSPATTSPSRGLYMAAMQLASPTPTLSWHNFSVTRTLYGGDAIGFSDAHPLLAQLLCHEDSVWRRCSWLLRRPPSPGTTSPSRGQPFPLPFSLDSFAVSLILELLLDLVLWTWSQHDMI</sequence>
<keyword evidence="2" id="KW-1185">Reference proteome</keyword>
<name>A0AAV8QK63_ENSVE</name>
<reference evidence="1 2" key="1">
    <citation type="submission" date="2022-12" db="EMBL/GenBank/DDBJ databases">
        <title>Chromosome-scale assembly of the Ensete ventricosum genome.</title>
        <authorList>
            <person name="Dussert Y."/>
            <person name="Stocks J."/>
            <person name="Wendawek A."/>
            <person name="Woldeyes F."/>
            <person name="Nichols R.A."/>
            <person name="Borrell J.S."/>
        </authorList>
    </citation>
    <scope>NUCLEOTIDE SEQUENCE [LARGE SCALE GENOMIC DNA]</scope>
    <source>
        <strain evidence="2">cv. Maze</strain>
        <tissue evidence="1">Seeds</tissue>
    </source>
</reference>
<dbReference type="EMBL" id="JAQQAF010000006">
    <property type="protein sequence ID" value="KAJ8476147.1"/>
    <property type="molecule type" value="Genomic_DNA"/>
</dbReference>
<proteinExistence type="predicted"/>
<gene>
    <name evidence="1" type="ORF">OPV22_019874</name>
</gene>
<evidence type="ECO:0000313" key="1">
    <source>
        <dbReference type="EMBL" id="KAJ8476147.1"/>
    </source>
</evidence>
<dbReference type="AlphaFoldDB" id="A0AAV8QK63"/>
<protein>
    <submittedName>
        <fullName evidence="1">Uncharacterized protein</fullName>
    </submittedName>
</protein>
<accession>A0AAV8QK63</accession>
<dbReference type="Proteomes" id="UP001222027">
    <property type="component" value="Unassembled WGS sequence"/>
</dbReference>
<organism evidence="1 2">
    <name type="scientific">Ensete ventricosum</name>
    <name type="common">Abyssinian banana</name>
    <name type="synonym">Musa ensete</name>
    <dbReference type="NCBI Taxonomy" id="4639"/>
    <lineage>
        <taxon>Eukaryota</taxon>
        <taxon>Viridiplantae</taxon>
        <taxon>Streptophyta</taxon>
        <taxon>Embryophyta</taxon>
        <taxon>Tracheophyta</taxon>
        <taxon>Spermatophyta</taxon>
        <taxon>Magnoliopsida</taxon>
        <taxon>Liliopsida</taxon>
        <taxon>Zingiberales</taxon>
        <taxon>Musaceae</taxon>
        <taxon>Ensete</taxon>
    </lineage>
</organism>
<comment type="caution">
    <text evidence="1">The sequence shown here is derived from an EMBL/GenBank/DDBJ whole genome shotgun (WGS) entry which is preliminary data.</text>
</comment>